<evidence type="ECO:0000256" key="4">
    <source>
        <dbReference type="ARBA" id="ARBA00022475"/>
    </source>
</evidence>
<dbReference type="CDD" id="cd06261">
    <property type="entry name" value="TM_PBP2"/>
    <property type="match status" value="1"/>
</dbReference>
<keyword evidence="5 10" id="KW-0500">Molybdenum</keyword>
<evidence type="ECO:0000259" key="11">
    <source>
        <dbReference type="PROSITE" id="PS50928"/>
    </source>
</evidence>
<dbReference type="SUPFAM" id="SSF161098">
    <property type="entry name" value="MetI-like"/>
    <property type="match status" value="1"/>
</dbReference>
<evidence type="ECO:0000256" key="10">
    <source>
        <dbReference type="RuleBase" id="RU365097"/>
    </source>
</evidence>
<feature type="domain" description="ABC transmembrane type-1" evidence="11">
    <location>
        <begin position="10"/>
        <end position="219"/>
    </location>
</feature>
<keyword evidence="7 9" id="KW-1133">Transmembrane helix</keyword>
<dbReference type="GO" id="GO:0005886">
    <property type="term" value="C:plasma membrane"/>
    <property type="evidence" value="ECO:0007669"/>
    <property type="project" value="UniProtKB-SubCell"/>
</dbReference>
<dbReference type="PANTHER" id="PTHR30183">
    <property type="entry name" value="MOLYBDENUM TRANSPORT SYSTEM PERMEASE PROTEIN MODB"/>
    <property type="match status" value="1"/>
</dbReference>
<keyword evidence="3 9" id="KW-0813">Transport</keyword>
<sequence length="221" mass="24154">MDWSAFLPPVIVSVKVAVVASIFVFLLATVVARMMANCKLRRGTSVIETVLLLPLVLPPTVVGFILLIFLGRKSWIGTAFESLFQQTIVFTWGAAVVAAVIVAFPLAYRTIKAGFEAVDPEVEHAARAQGANEWQVFRHITMPLAYRPLISGYILGFARGLGEFGATLMLAGNIPEQTQTLSTAIYTASEAGNMTLSWSWVAVIILFSFIMLMLSNRLVKD</sequence>
<dbReference type="PROSITE" id="PS50928">
    <property type="entry name" value="ABC_TM1"/>
    <property type="match status" value="1"/>
</dbReference>
<dbReference type="Pfam" id="PF00528">
    <property type="entry name" value="BPD_transp_1"/>
    <property type="match status" value="1"/>
</dbReference>
<proteinExistence type="inferred from homology"/>
<dbReference type="OrthoDB" id="9795403at2"/>
<gene>
    <name evidence="12" type="ORF">QD47_17510</name>
</gene>
<evidence type="ECO:0000256" key="8">
    <source>
        <dbReference type="ARBA" id="ARBA00023136"/>
    </source>
</evidence>
<feature type="transmembrane region" description="Helical" evidence="9">
    <location>
        <begin position="6"/>
        <end position="28"/>
    </location>
</feature>
<dbReference type="InterPro" id="IPR000515">
    <property type="entry name" value="MetI-like"/>
</dbReference>
<name>A0A0D7X019_9BACL</name>
<dbReference type="Gene3D" id="1.10.3720.10">
    <property type="entry name" value="MetI-like"/>
    <property type="match status" value="1"/>
</dbReference>
<evidence type="ECO:0000313" key="13">
    <source>
        <dbReference type="Proteomes" id="UP000032534"/>
    </source>
</evidence>
<keyword evidence="13" id="KW-1185">Reference proteome</keyword>
<dbReference type="PATRIC" id="fig|159743.3.peg.3895"/>
<feature type="transmembrane region" description="Helical" evidence="9">
    <location>
        <begin position="198"/>
        <end position="219"/>
    </location>
</feature>
<protein>
    <recommendedName>
        <fullName evidence="10">Molybdenum transport system permease</fullName>
    </recommendedName>
</protein>
<comment type="subcellular location">
    <subcellularLocation>
        <location evidence="1 9">Cell membrane</location>
        <topology evidence="1 9">Multi-pass membrane protein</topology>
    </subcellularLocation>
</comment>
<dbReference type="GO" id="GO:0015098">
    <property type="term" value="F:molybdate ion transmembrane transporter activity"/>
    <property type="evidence" value="ECO:0007669"/>
    <property type="project" value="UniProtKB-UniRule"/>
</dbReference>
<dbReference type="EMBL" id="JTHP01000037">
    <property type="protein sequence ID" value="KJD44323.1"/>
    <property type="molecule type" value="Genomic_DNA"/>
</dbReference>
<dbReference type="NCBIfam" id="TIGR02141">
    <property type="entry name" value="modB_ABC"/>
    <property type="match status" value="1"/>
</dbReference>
<dbReference type="AlphaFoldDB" id="A0A0D7X019"/>
<dbReference type="RefSeq" id="WP_044647338.1">
    <property type="nucleotide sequence ID" value="NZ_JTHP01000037.1"/>
</dbReference>
<dbReference type="InterPro" id="IPR011867">
    <property type="entry name" value="ModB_ABC"/>
</dbReference>
<keyword evidence="4 10" id="KW-1003">Cell membrane</keyword>
<feature type="transmembrane region" description="Helical" evidence="9">
    <location>
        <begin position="144"/>
        <end position="162"/>
    </location>
</feature>
<comment type="function">
    <text evidence="10">Part of the binding-protein-dependent transport system for molybdenum; probably responsible for the translocation of the substrate across the membrane.</text>
</comment>
<accession>A0A0D7X019</accession>
<evidence type="ECO:0000256" key="6">
    <source>
        <dbReference type="ARBA" id="ARBA00022692"/>
    </source>
</evidence>
<comment type="caution">
    <text evidence="12">The sequence shown here is derived from an EMBL/GenBank/DDBJ whole genome shotgun (WGS) entry which is preliminary data.</text>
</comment>
<dbReference type="InterPro" id="IPR035906">
    <property type="entry name" value="MetI-like_sf"/>
</dbReference>
<evidence type="ECO:0000256" key="2">
    <source>
        <dbReference type="ARBA" id="ARBA00007069"/>
    </source>
</evidence>
<organism evidence="12 13">
    <name type="scientific">Paenibacillus terrae</name>
    <dbReference type="NCBI Taxonomy" id="159743"/>
    <lineage>
        <taxon>Bacteria</taxon>
        <taxon>Bacillati</taxon>
        <taxon>Bacillota</taxon>
        <taxon>Bacilli</taxon>
        <taxon>Bacillales</taxon>
        <taxon>Paenibacillaceae</taxon>
        <taxon>Paenibacillus</taxon>
    </lineage>
</organism>
<keyword evidence="6 9" id="KW-0812">Transmembrane</keyword>
<keyword evidence="8 9" id="KW-0472">Membrane</keyword>
<evidence type="ECO:0000256" key="9">
    <source>
        <dbReference type="RuleBase" id="RU363032"/>
    </source>
</evidence>
<feature type="transmembrane region" description="Helical" evidence="9">
    <location>
        <begin position="89"/>
        <end position="108"/>
    </location>
</feature>
<reference evidence="12 13" key="1">
    <citation type="submission" date="2014-11" db="EMBL/GenBank/DDBJ databases">
        <title>Draft Genome Sequences of Paenibacillus polymyxa NRRL B-30509 and Paenibacillus terrae NRRL B-30644, Strains from a Poultry Environment that Produce Tridecaptin A and Paenicidins.</title>
        <authorList>
            <person name="van Belkum M.J."/>
            <person name="Lohans C.T."/>
            <person name="Vederas J.C."/>
        </authorList>
    </citation>
    <scope>NUCLEOTIDE SEQUENCE [LARGE SCALE GENOMIC DNA]</scope>
    <source>
        <strain evidence="12 13">NRRL B-30644</strain>
    </source>
</reference>
<dbReference type="Proteomes" id="UP000032534">
    <property type="component" value="Unassembled WGS sequence"/>
</dbReference>
<evidence type="ECO:0000256" key="3">
    <source>
        <dbReference type="ARBA" id="ARBA00022448"/>
    </source>
</evidence>
<evidence type="ECO:0000313" key="12">
    <source>
        <dbReference type="EMBL" id="KJD44323.1"/>
    </source>
</evidence>
<dbReference type="PANTHER" id="PTHR30183:SF3">
    <property type="entry name" value="MOLYBDENUM TRANSPORT SYSTEM PERMEASE PROTEIN MODB"/>
    <property type="match status" value="1"/>
</dbReference>
<evidence type="ECO:0000256" key="1">
    <source>
        <dbReference type="ARBA" id="ARBA00004651"/>
    </source>
</evidence>
<evidence type="ECO:0000256" key="5">
    <source>
        <dbReference type="ARBA" id="ARBA00022505"/>
    </source>
</evidence>
<evidence type="ECO:0000256" key="7">
    <source>
        <dbReference type="ARBA" id="ARBA00022989"/>
    </source>
</evidence>
<feature type="transmembrane region" description="Helical" evidence="9">
    <location>
        <begin position="49"/>
        <end position="69"/>
    </location>
</feature>
<comment type="similarity">
    <text evidence="2 10">Belongs to the binding-protein-dependent transport system permease family. CysTW subfamily.</text>
</comment>